<reference evidence="1 2" key="1">
    <citation type="journal article" date="2022" name="Cell">
        <title>Repeat-based holocentromeres influence genome architecture and karyotype evolution.</title>
        <authorList>
            <person name="Hofstatter P.G."/>
            <person name="Thangavel G."/>
            <person name="Lux T."/>
            <person name="Neumann P."/>
            <person name="Vondrak T."/>
            <person name="Novak P."/>
            <person name="Zhang M."/>
            <person name="Costa L."/>
            <person name="Castellani M."/>
            <person name="Scott A."/>
            <person name="Toegelov H."/>
            <person name="Fuchs J."/>
            <person name="Mata-Sucre Y."/>
            <person name="Dias Y."/>
            <person name="Vanzela A.L.L."/>
            <person name="Huettel B."/>
            <person name="Almeida C.C.S."/>
            <person name="Simkova H."/>
            <person name="Souza G."/>
            <person name="Pedrosa-Harand A."/>
            <person name="Macas J."/>
            <person name="Mayer K.F.X."/>
            <person name="Houben A."/>
            <person name="Marques A."/>
        </authorList>
    </citation>
    <scope>NUCLEOTIDE SEQUENCE [LARGE SCALE GENOMIC DNA]</scope>
    <source>
        <strain evidence="1">RhyTen1mFocal</strain>
    </source>
</reference>
<dbReference type="InterPro" id="IPR025322">
    <property type="entry name" value="PADRE_dom"/>
</dbReference>
<proteinExistence type="predicted"/>
<evidence type="ECO:0000313" key="1">
    <source>
        <dbReference type="EMBL" id="KAJ3707352.1"/>
    </source>
</evidence>
<dbReference type="Pfam" id="PF14009">
    <property type="entry name" value="PADRE"/>
    <property type="match status" value="1"/>
</dbReference>
<organism evidence="1 2">
    <name type="scientific">Rhynchospora tenuis</name>
    <dbReference type="NCBI Taxonomy" id="198213"/>
    <lineage>
        <taxon>Eukaryota</taxon>
        <taxon>Viridiplantae</taxon>
        <taxon>Streptophyta</taxon>
        <taxon>Embryophyta</taxon>
        <taxon>Tracheophyta</taxon>
        <taxon>Spermatophyta</taxon>
        <taxon>Magnoliopsida</taxon>
        <taxon>Liliopsida</taxon>
        <taxon>Poales</taxon>
        <taxon>Cyperaceae</taxon>
        <taxon>Cyperoideae</taxon>
        <taxon>Rhynchosporeae</taxon>
        <taxon>Rhynchospora</taxon>
    </lineage>
</organism>
<dbReference type="EMBL" id="JAMRDG010000001">
    <property type="protein sequence ID" value="KAJ3707352.1"/>
    <property type="molecule type" value="Genomic_DNA"/>
</dbReference>
<accession>A0AAD6EZU0</accession>
<sequence>MGSCVSAYSEEMNIDMLPTAKVITIDGSLREYSVPTKASEVLDEKHTVSFLCSSDELYLDRVIPEMRSHDWVELDQIYFILPRSMLDQPLKGQDMAALAVKASLALAGALEKRSGKASSKRGIQVMPLRELDETFDQTYTIAGEFRKSEQTKRRVLSQKSRTKLGGRALVKSQHSLSRLAAIQEVAE</sequence>
<protein>
    <submittedName>
        <fullName evidence="1">Uncharacterized protein</fullName>
    </submittedName>
</protein>
<name>A0AAD6EZU0_9POAL</name>
<dbReference type="Proteomes" id="UP001210211">
    <property type="component" value="Unassembled WGS sequence"/>
</dbReference>
<dbReference type="AlphaFoldDB" id="A0AAD6EZU0"/>
<dbReference type="PANTHER" id="PTHR33052">
    <property type="entry name" value="DUF4228 DOMAIN PROTEIN-RELATED"/>
    <property type="match status" value="1"/>
</dbReference>
<gene>
    <name evidence="1" type="ORF">LUZ61_011057</name>
</gene>
<evidence type="ECO:0000313" key="2">
    <source>
        <dbReference type="Proteomes" id="UP001210211"/>
    </source>
</evidence>
<comment type="caution">
    <text evidence="1">The sequence shown here is derived from an EMBL/GenBank/DDBJ whole genome shotgun (WGS) entry which is preliminary data.</text>
</comment>
<keyword evidence="2" id="KW-1185">Reference proteome</keyword>